<evidence type="ECO:0000313" key="3">
    <source>
        <dbReference type="EMBL" id="KAJ5354606.1"/>
    </source>
</evidence>
<evidence type="ECO:0008006" key="6">
    <source>
        <dbReference type="Google" id="ProtNLM"/>
    </source>
</evidence>
<evidence type="ECO:0000313" key="4">
    <source>
        <dbReference type="Proteomes" id="UP001147695"/>
    </source>
</evidence>
<organism evidence="2 4">
    <name type="scientific">Penicillium brevicompactum</name>
    <dbReference type="NCBI Taxonomy" id="5074"/>
    <lineage>
        <taxon>Eukaryota</taxon>
        <taxon>Fungi</taxon>
        <taxon>Dikarya</taxon>
        <taxon>Ascomycota</taxon>
        <taxon>Pezizomycotina</taxon>
        <taxon>Eurotiomycetes</taxon>
        <taxon>Eurotiomycetidae</taxon>
        <taxon>Eurotiales</taxon>
        <taxon>Aspergillaceae</taxon>
        <taxon>Penicillium</taxon>
    </lineage>
</organism>
<feature type="signal peptide" evidence="1">
    <location>
        <begin position="1"/>
        <end position="20"/>
    </location>
</feature>
<accession>A0A9W9UAW5</accession>
<dbReference type="AlphaFoldDB" id="A0A9W9UAW5"/>
<reference evidence="2" key="2">
    <citation type="journal article" date="2023" name="IMA Fungus">
        <title>Comparative genomic study of the Penicillium genus elucidates a diverse pangenome and 15 lateral gene transfer events.</title>
        <authorList>
            <person name="Petersen C."/>
            <person name="Sorensen T."/>
            <person name="Nielsen M.R."/>
            <person name="Sondergaard T.E."/>
            <person name="Sorensen J.L."/>
            <person name="Fitzpatrick D.A."/>
            <person name="Frisvad J.C."/>
            <person name="Nielsen K.L."/>
        </authorList>
    </citation>
    <scope>NUCLEOTIDE SEQUENCE</scope>
    <source>
        <strain evidence="2">IBT 35673</strain>
        <strain evidence="3">IBT 35675</strain>
    </source>
</reference>
<dbReference type="EMBL" id="JAPZBQ010000005">
    <property type="protein sequence ID" value="KAJ5329867.1"/>
    <property type="molecule type" value="Genomic_DNA"/>
</dbReference>
<sequence>MKCPTISAICVLALAVLAFADDKKTREDLRSCVTQQLRDDNQVAIKDNKLSKSELSKLESLINHEVDQIPLRKYDDQKQQKSINNIKEAAVDSLPSVSTEKLHEVLFKLKATAGYCVTDLKINTK</sequence>
<keyword evidence="1" id="KW-0732">Signal</keyword>
<proteinExistence type="predicted"/>
<feature type="chain" id="PRO_5041155335" description="Secreted protein" evidence="1">
    <location>
        <begin position="21"/>
        <end position="125"/>
    </location>
</feature>
<evidence type="ECO:0000256" key="1">
    <source>
        <dbReference type="SAM" id="SignalP"/>
    </source>
</evidence>
<dbReference type="Proteomes" id="UP001148299">
    <property type="component" value="Unassembled WGS sequence"/>
</dbReference>
<dbReference type="EMBL" id="JAPZBR010000004">
    <property type="protein sequence ID" value="KAJ5354606.1"/>
    <property type="molecule type" value="Genomic_DNA"/>
</dbReference>
<comment type="caution">
    <text evidence="2">The sequence shown here is derived from an EMBL/GenBank/DDBJ whole genome shotgun (WGS) entry which is preliminary data.</text>
</comment>
<gene>
    <name evidence="2" type="ORF">N7452_010257</name>
    <name evidence="3" type="ORF">N7541_005650</name>
</gene>
<reference evidence="2" key="1">
    <citation type="submission" date="2022-12" db="EMBL/GenBank/DDBJ databases">
        <authorList>
            <person name="Petersen C."/>
        </authorList>
    </citation>
    <scope>NUCLEOTIDE SEQUENCE</scope>
    <source>
        <strain evidence="2">IBT 35673</strain>
        <strain evidence="3">IBT 35675</strain>
    </source>
</reference>
<evidence type="ECO:0000313" key="5">
    <source>
        <dbReference type="Proteomes" id="UP001148299"/>
    </source>
</evidence>
<keyword evidence="5" id="KW-1185">Reference proteome</keyword>
<evidence type="ECO:0000313" key="2">
    <source>
        <dbReference type="EMBL" id="KAJ5329867.1"/>
    </source>
</evidence>
<dbReference type="Proteomes" id="UP001147695">
    <property type="component" value="Unassembled WGS sequence"/>
</dbReference>
<name>A0A9W9UAW5_PENBR</name>
<protein>
    <recommendedName>
        <fullName evidence="6">Secreted protein</fullName>
    </recommendedName>
</protein>